<feature type="region of interest" description="Disordered" evidence="1">
    <location>
        <begin position="50"/>
        <end position="103"/>
    </location>
</feature>
<dbReference type="STRING" id="428990.SAMN06295987_101404"/>
<name>A0A1U6GTP2_9SPHN</name>
<protein>
    <submittedName>
        <fullName evidence="2">Uncharacterized protein</fullName>
    </submittedName>
</protein>
<organism evidence="2 3">
    <name type="scientific">Novosphingobium mathurense</name>
    <dbReference type="NCBI Taxonomy" id="428990"/>
    <lineage>
        <taxon>Bacteria</taxon>
        <taxon>Pseudomonadati</taxon>
        <taxon>Pseudomonadota</taxon>
        <taxon>Alphaproteobacteria</taxon>
        <taxon>Sphingomonadales</taxon>
        <taxon>Sphingomonadaceae</taxon>
        <taxon>Novosphingobium</taxon>
    </lineage>
</organism>
<keyword evidence="3" id="KW-1185">Reference proteome</keyword>
<proteinExistence type="predicted"/>
<evidence type="ECO:0000256" key="1">
    <source>
        <dbReference type="SAM" id="MobiDB-lite"/>
    </source>
</evidence>
<dbReference type="Proteomes" id="UP000190989">
    <property type="component" value="Unassembled WGS sequence"/>
</dbReference>
<evidence type="ECO:0000313" key="2">
    <source>
        <dbReference type="EMBL" id="SLJ86892.1"/>
    </source>
</evidence>
<reference evidence="3" key="1">
    <citation type="submission" date="2017-02" db="EMBL/GenBank/DDBJ databases">
        <authorList>
            <person name="Varghese N."/>
            <person name="Submissions S."/>
        </authorList>
    </citation>
    <scope>NUCLEOTIDE SEQUENCE [LARGE SCALE GENOMIC DNA]</scope>
    <source>
        <strain evidence="3">SM117</strain>
    </source>
</reference>
<gene>
    <name evidence="2" type="ORF">SAMN06295987_101404</name>
</gene>
<evidence type="ECO:0000313" key="3">
    <source>
        <dbReference type="Proteomes" id="UP000190989"/>
    </source>
</evidence>
<dbReference type="EMBL" id="FVZE01000001">
    <property type="protein sequence ID" value="SLJ86892.1"/>
    <property type="molecule type" value="Genomic_DNA"/>
</dbReference>
<sequence>MSGDKVHLMDLRLRTSAAGNQYLSGWLGRAAVVGFRDRDADDEVWNIFVSTPAPRNGSTPAASAPRRNCTPAEQSTPSRSRRSSSRRATEVPPGVLDDDVSDL</sequence>
<dbReference type="RefSeq" id="WP_079729314.1">
    <property type="nucleotide sequence ID" value="NZ_FVZE01000001.1"/>
</dbReference>
<dbReference type="AlphaFoldDB" id="A0A1U6GTP2"/>
<accession>A0A1U6GTP2</accession>